<reference evidence="6 7" key="1">
    <citation type="journal article" date="2020" name="Genomics">
        <title>Complete, high-quality genomes from long-read metagenomic sequencing of two wolf lichen thalli reveals enigmatic genome architecture.</title>
        <authorList>
            <person name="McKenzie S.K."/>
            <person name="Walston R.F."/>
            <person name="Allen J.L."/>
        </authorList>
    </citation>
    <scope>NUCLEOTIDE SEQUENCE [LARGE SCALE GENOMIC DNA]</scope>
    <source>
        <strain evidence="6">WasteWater2</strain>
    </source>
</reference>
<feature type="transmembrane region" description="Helical" evidence="4">
    <location>
        <begin position="144"/>
        <end position="160"/>
    </location>
</feature>
<dbReference type="AlphaFoldDB" id="A0A8H6L950"/>
<dbReference type="GeneID" id="59283614"/>
<gene>
    <name evidence="6" type="ORF">HO173_001940</name>
</gene>
<evidence type="ECO:0000256" key="3">
    <source>
        <dbReference type="ARBA" id="ARBA00023136"/>
    </source>
</evidence>
<dbReference type="EMBL" id="JACCJC010000004">
    <property type="protein sequence ID" value="KAF6240329.1"/>
    <property type="molecule type" value="Genomic_DNA"/>
</dbReference>
<keyword evidence="7" id="KW-1185">Reference proteome</keyword>
<evidence type="ECO:0000313" key="6">
    <source>
        <dbReference type="EMBL" id="KAF6240329.1"/>
    </source>
</evidence>
<feature type="compositionally biased region" description="Acidic residues" evidence="5">
    <location>
        <begin position="84"/>
        <end position="93"/>
    </location>
</feature>
<protein>
    <recommendedName>
        <fullName evidence="4">Copper transport protein</fullName>
    </recommendedName>
</protein>
<comment type="subcellular location">
    <subcellularLocation>
        <location evidence="4">Membrane</location>
        <topology evidence="4">Multi-pass membrane protein</topology>
    </subcellularLocation>
</comment>
<feature type="transmembrane region" description="Helical" evidence="4">
    <location>
        <begin position="121"/>
        <end position="138"/>
    </location>
</feature>
<evidence type="ECO:0000313" key="7">
    <source>
        <dbReference type="Proteomes" id="UP000578531"/>
    </source>
</evidence>
<evidence type="ECO:0000256" key="5">
    <source>
        <dbReference type="SAM" id="MobiDB-lite"/>
    </source>
</evidence>
<dbReference type="InterPro" id="IPR007274">
    <property type="entry name" value="Cop_transporter"/>
</dbReference>
<evidence type="ECO:0000256" key="4">
    <source>
        <dbReference type="RuleBase" id="RU367022"/>
    </source>
</evidence>
<feature type="region of interest" description="Disordered" evidence="5">
    <location>
        <begin position="74"/>
        <end position="93"/>
    </location>
</feature>
<evidence type="ECO:0000256" key="1">
    <source>
        <dbReference type="ARBA" id="ARBA00022692"/>
    </source>
</evidence>
<dbReference type="GO" id="GO:0005375">
    <property type="term" value="F:copper ion transmembrane transporter activity"/>
    <property type="evidence" value="ECO:0007669"/>
    <property type="project" value="UniProtKB-UniRule"/>
</dbReference>
<keyword evidence="4" id="KW-0187">Copper transport</keyword>
<accession>A0A8H6L950</accession>
<keyword evidence="4" id="KW-0186">Copper</keyword>
<dbReference type="OrthoDB" id="161814at2759"/>
<name>A0A8H6L950_9LECA</name>
<organism evidence="6 7">
    <name type="scientific">Letharia columbiana</name>
    <dbReference type="NCBI Taxonomy" id="112416"/>
    <lineage>
        <taxon>Eukaryota</taxon>
        <taxon>Fungi</taxon>
        <taxon>Dikarya</taxon>
        <taxon>Ascomycota</taxon>
        <taxon>Pezizomycotina</taxon>
        <taxon>Lecanoromycetes</taxon>
        <taxon>OSLEUM clade</taxon>
        <taxon>Lecanoromycetidae</taxon>
        <taxon>Lecanorales</taxon>
        <taxon>Lecanorineae</taxon>
        <taxon>Parmeliaceae</taxon>
        <taxon>Letharia</taxon>
    </lineage>
</organism>
<keyword evidence="2 4" id="KW-1133">Transmembrane helix</keyword>
<comment type="caution">
    <text evidence="6">The sequence shown here is derived from an EMBL/GenBank/DDBJ whole genome shotgun (WGS) entry which is preliminary data.</text>
</comment>
<proteinExistence type="inferred from homology"/>
<dbReference type="RefSeq" id="XP_037169598.1">
    <property type="nucleotide sequence ID" value="XM_037303876.1"/>
</dbReference>
<keyword evidence="1 4" id="KW-0812">Transmembrane</keyword>
<dbReference type="Proteomes" id="UP000578531">
    <property type="component" value="Unassembled WGS sequence"/>
</dbReference>
<dbReference type="Pfam" id="PF04145">
    <property type="entry name" value="Ctr"/>
    <property type="match status" value="1"/>
</dbReference>
<dbReference type="PANTHER" id="PTHR12483">
    <property type="entry name" value="SOLUTE CARRIER FAMILY 31 COPPER TRANSPORTERS"/>
    <property type="match status" value="1"/>
</dbReference>
<feature type="transmembrane region" description="Helical" evidence="4">
    <location>
        <begin position="45"/>
        <end position="64"/>
    </location>
</feature>
<comment type="similarity">
    <text evidence="4">Belongs to the copper transporter (Ctr) (TC 1.A.56) family. SLC31A subfamily.</text>
</comment>
<keyword evidence="4" id="KW-0813">Transport</keyword>
<keyword evidence="4" id="KW-0406">Ion transport</keyword>
<dbReference type="PANTHER" id="PTHR12483:SF115">
    <property type="entry name" value="COPPER TRANSPORT PROTEIN"/>
    <property type="match status" value="1"/>
</dbReference>
<sequence length="172" mass="18793">MDHGGMDHGGGGMDMGHRCNMNMLFTWDTTDLCIIFRWWHVGSTATLLLSLVAVAVLTAGYEAVREAGRRYESSGAEYGNSLPSDDDDDGDDDGAGRDRGSFLWSGKGAGRQEKRVRLVKAAFYAVQVFYSFFIMLLFMTYNGWVMLSVAVGAFIGYLGFGNSSPTKSVACH</sequence>
<dbReference type="GO" id="GO:0016020">
    <property type="term" value="C:membrane"/>
    <property type="evidence" value="ECO:0007669"/>
    <property type="project" value="UniProtKB-SubCell"/>
</dbReference>
<keyword evidence="3 4" id="KW-0472">Membrane</keyword>
<evidence type="ECO:0000256" key="2">
    <source>
        <dbReference type="ARBA" id="ARBA00022989"/>
    </source>
</evidence>